<reference evidence="7" key="1">
    <citation type="submission" date="2018-12" db="EMBL/GenBank/DDBJ databases">
        <title>Complete genome sequencing of Jeotgalibaca sp. H21T32.</title>
        <authorList>
            <person name="Bae J.-W."/>
            <person name="Lee S.-Y."/>
        </authorList>
    </citation>
    <scope>NUCLEOTIDE SEQUENCE [LARGE SCALE GENOMIC DNA]</scope>
    <source>
        <strain evidence="7">H21T32</strain>
    </source>
</reference>
<dbReference type="Gene3D" id="3.90.1150.10">
    <property type="entry name" value="Aspartate Aminotransferase, domain 1"/>
    <property type="match status" value="1"/>
</dbReference>
<keyword evidence="3 6" id="KW-0808">Transferase</keyword>
<dbReference type="InterPro" id="IPR015424">
    <property type="entry name" value="PyrdxlP-dep_Trfase"/>
</dbReference>
<sequence>MVSMDRNTSPIVPLSEEQIIKATKNTLINLYPDKELQRFKRLYATRNNFDPELIELANGSDEWLQKFIFTFGEKGVMSLNPDFVMYQVYTEQVAVPFYQVDCKPDFSFDFNEISKQISEKEPSLFLISNPHNPTGKLFKEEEIEQLADAMAKVGGYLVIDEAYVEFSSDYQRPSGEHVIIVRTLSKIYGLAGLRIGVAVAEGETFEKITRFNHPYPVNSLSLNLANELFSNETQLEELIHYQLESKRLLEKSLQKVRHLIHVNPSSTNYLFTYGEKAVSLADFLLKKGFQARQYREPLLANAVRYSIIPLENYEELEQAIRDWSE</sequence>
<feature type="domain" description="Aminotransferase class I/classII large" evidence="5">
    <location>
        <begin position="18"/>
        <end position="319"/>
    </location>
</feature>
<accession>A0A3S9HEB5</accession>
<protein>
    <submittedName>
        <fullName evidence="6">Histidinol-phosphate aminotransferase family protein</fullName>
    </submittedName>
</protein>
<dbReference type="AlphaFoldDB" id="A0A3S9HEB5"/>
<evidence type="ECO:0000256" key="1">
    <source>
        <dbReference type="ARBA" id="ARBA00001933"/>
    </source>
</evidence>
<dbReference type="Gene3D" id="3.40.640.10">
    <property type="entry name" value="Type I PLP-dependent aspartate aminotransferase-like (Major domain)"/>
    <property type="match status" value="1"/>
</dbReference>
<dbReference type="GO" id="GO:0008483">
    <property type="term" value="F:transaminase activity"/>
    <property type="evidence" value="ECO:0007669"/>
    <property type="project" value="UniProtKB-KW"/>
</dbReference>
<dbReference type="SUPFAM" id="SSF53383">
    <property type="entry name" value="PLP-dependent transferases"/>
    <property type="match status" value="1"/>
</dbReference>
<dbReference type="Pfam" id="PF00155">
    <property type="entry name" value="Aminotran_1_2"/>
    <property type="match status" value="1"/>
</dbReference>
<organism evidence="6 7">
    <name type="scientific">Jeotgalibaca ciconiae</name>
    <dbReference type="NCBI Taxonomy" id="2496265"/>
    <lineage>
        <taxon>Bacteria</taxon>
        <taxon>Bacillati</taxon>
        <taxon>Bacillota</taxon>
        <taxon>Bacilli</taxon>
        <taxon>Lactobacillales</taxon>
        <taxon>Carnobacteriaceae</taxon>
        <taxon>Jeotgalibaca</taxon>
    </lineage>
</organism>
<dbReference type="PANTHER" id="PTHR42885:SF2">
    <property type="entry name" value="HISTIDINOL-PHOSPHATE AMINOTRANSFERASE"/>
    <property type="match status" value="1"/>
</dbReference>
<comment type="cofactor">
    <cofactor evidence="1">
        <name>pyridoxal 5'-phosphate</name>
        <dbReference type="ChEBI" id="CHEBI:597326"/>
    </cofactor>
</comment>
<keyword evidence="4" id="KW-0663">Pyridoxal phosphate</keyword>
<keyword evidence="2 6" id="KW-0032">Aminotransferase</keyword>
<dbReference type="CDD" id="cd00609">
    <property type="entry name" value="AAT_like"/>
    <property type="match status" value="1"/>
</dbReference>
<dbReference type="InterPro" id="IPR004839">
    <property type="entry name" value="Aminotransferase_I/II_large"/>
</dbReference>
<dbReference type="Proteomes" id="UP000273326">
    <property type="component" value="Chromosome"/>
</dbReference>
<dbReference type="InterPro" id="IPR015422">
    <property type="entry name" value="PyrdxlP-dep_Trfase_small"/>
</dbReference>
<proteinExistence type="predicted"/>
<dbReference type="GO" id="GO:0030170">
    <property type="term" value="F:pyridoxal phosphate binding"/>
    <property type="evidence" value="ECO:0007669"/>
    <property type="project" value="InterPro"/>
</dbReference>
<keyword evidence="7" id="KW-1185">Reference proteome</keyword>
<evidence type="ECO:0000256" key="3">
    <source>
        <dbReference type="ARBA" id="ARBA00022679"/>
    </source>
</evidence>
<gene>
    <name evidence="6" type="ORF">EJN90_08720</name>
</gene>
<dbReference type="EMBL" id="CP034465">
    <property type="protein sequence ID" value="AZP05739.1"/>
    <property type="molecule type" value="Genomic_DNA"/>
</dbReference>
<evidence type="ECO:0000259" key="5">
    <source>
        <dbReference type="Pfam" id="PF00155"/>
    </source>
</evidence>
<dbReference type="InterPro" id="IPR015421">
    <property type="entry name" value="PyrdxlP-dep_Trfase_major"/>
</dbReference>
<evidence type="ECO:0000256" key="4">
    <source>
        <dbReference type="ARBA" id="ARBA00022898"/>
    </source>
</evidence>
<name>A0A3S9HEB5_9LACT</name>
<dbReference type="PANTHER" id="PTHR42885">
    <property type="entry name" value="HISTIDINOL-PHOSPHATE AMINOTRANSFERASE-RELATED"/>
    <property type="match status" value="1"/>
</dbReference>
<evidence type="ECO:0000313" key="6">
    <source>
        <dbReference type="EMBL" id="AZP05739.1"/>
    </source>
</evidence>
<evidence type="ECO:0000256" key="2">
    <source>
        <dbReference type="ARBA" id="ARBA00022576"/>
    </source>
</evidence>
<dbReference type="OrthoDB" id="9813612at2"/>
<dbReference type="KEGG" id="jeh:EJN90_08720"/>
<evidence type="ECO:0000313" key="7">
    <source>
        <dbReference type="Proteomes" id="UP000273326"/>
    </source>
</evidence>